<feature type="compositionally biased region" description="Basic and acidic residues" evidence="6">
    <location>
        <begin position="275"/>
        <end position="288"/>
    </location>
</feature>
<keyword evidence="2" id="KW-0732">Signal</keyword>
<evidence type="ECO:0000259" key="7">
    <source>
        <dbReference type="PROSITE" id="PS50026"/>
    </source>
</evidence>
<evidence type="ECO:0000313" key="8">
    <source>
        <dbReference type="EMBL" id="EZG68903.1"/>
    </source>
</evidence>
<keyword evidence="3" id="KW-0677">Repeat</keyword>
<dbReference type="InterPro" id="IPR001881">
    <property type="entry name" value="EGF-like_Ca-bd_dom"/>
</dbReference>
<proteinExistence type="predicted"/>
<reference evidence="8" key="1">
    <citation type="submission" date="2013-12" db="EMBL/GenBank/DDBJ databases">
        <authorList>
            <person name="Omoto C.K."/>
            <person name="Sibley D."/>
            <person name="Venepally P."/>
            <person name="Hadjithomas M."/>
            <person name="Karamycheva S."/>
            <person name="Brunk B."/>
            <person name="Roos D."/>
            <person name="Caler E."/>
            <person name="Lorenzi H."/>
        </authorList>
    </citation>
    <scope>NUCLEOTIDE SEQUENCE</scope>
</reference>
<feature type="region of interest" description="Disordered" evidence="6">
    <location>
        <begin position="625"/>
        <end position="658"/>
    </location>
</feature>
<evidence type="ECO:0000256" key="3">
    <source>
        <dbReference type="ARBA" id="ARBA00022737"/>
    </source>
</evidence>
<dbReference type="RefSeq" id="XP_011134527.1">
    <property type="nucleotide sequence ID" value="XM_011136225.1"/>
</dbReference>
<feature type="compositionally biased region" description="Basic and acidic residues" evidence="6">
    <location>
        <begin position="221"/>
        <end position="246"/>
    </location>
</feature>
<dbReference type="SMART" id="SM00181">
    <property type="entry name" value="EGF"/>
    <property type="match status" value="4"/>
</dbReference>
<dbReference type="InterPro" id="IPR018097">
    <property type="entry name" value="EGF_Ca-bd_CS"/>
</dbReference>
<dbReference type="PANTHER" id="PTHR24050">
    <property type="entry name" value="PA14 DOMAIN-CONTAINING PROTEIN"/>
    <property type="match status" value="1"/>
</dbReference>
<feature type="compositionally biased region" description="Basic and acidic residues" evidence="6">
    <location>
        <begin position="452"/>
        <end position="473"/>
    </location>
</feature>
<feature type="compositionally biased region" description="Basic and acidic residues" evidence="6">
    <location>
        <begin position="927"/>
        <end position="953"/>
    </location>
</feature>
<dbReference type="Gene3D" id="2.10.25.10">
    <property type="entry name" value="Laminin"/>
    <property type="match status" value="2"/>
</dbReference>
<evidence type="ECO:0000256" key="6">
    <source>
        <dbReference type="SAM" id="MobiDB-lite"/>
    </source>
</evidence>
<feature type="compositionally biased region" description="Gly residues" evidence="6">
    <location>
        <begin position="625"/>
        <end position="634"/>
    </location>
</feature>
<dbReference type="Proteomes" id="UP000019763">
    <property type="component" value="Unassembled WGS sequence"/>
</dbReference>
<feature type="compositionally biased region" description="Basic and acidic residues" evidence="6">
    <location>
        <begin position="360"/>
        <end position="374"/>
    </location>
</feature>
<dbReference type="PROSITE" id="PS00010">
    <property type="entry name" value="ASX_HYDROXYL"/>
    <property type="match status" value="1"/>
</dbReference>
<evidence type="ECO:0000256" key="5">
    <source>
        <dbReference type="PROSITE-ProRule" id="PRU00076"/>
    </source>
</evidence>
<feature type="region of interest" description="Disordered" evidence="6">
    <location>
        <begin position="350"/>
        <end position="423"/>
    </location>
</feature>
<dbReference type="PROSITE" id="PS01187">
    <property type="entry name" value="EGF_CA"/>
    <property type="match status" value="3"/>
</dbReference>
<dbReference type="Gene3D" id="2.90.20.10">
    <property type="entry name" value="Plasmodium vivax P25 domain"/>
    <property type="match status" value="1"/>
</dbReference>
<feature type="region of interest" description="Disordered" evidence="6">
    <location>
        <begin position="132"/>
        <end position="160"/>
    </location>
</feature>
<dbReference type="InterPro" id="IPR049883">
    <property type="entry name" value="NOTCH1_EGF-like"/>
</dbReference>
<feature type="domain" description="EGF-like" evidence="7">
    <location>
        <begin position="792"/>
        <end position="835"/>
    </location>
</feature>
<dbReference type="OrthoDB" id="5981079at2759"/>
<feature type="region of interest" description="Disordered" evidence="6">
    <location>
        <begin position="438"/>
        <end position="480"/>
    </location>
</feature>
<dbReference type="SUPFAM" id="SSF57196">
    <property type="entry name" value="EGF/Laminin"/>
    <property type="match status" value="3"/>
</dbReference>
<gene>
    <name evidence="8" type="ORF">GNI_060830</name>
</gene>
<dbReference type="EMBL" id="AFNH02000461">
    <property type="protein sequence ID" value="EZG68903.1"/>
    <property type="molecule type" value="Genomic_DNA"/>
</dbReference>
<protein>
    <submittedName>
        <fullName evidence="8">Calcium-binding EGF domain protein</fullName>
    </submittedName>
</protein>
<feature type="region of interest" description="Disordered" evidence="6">
    <location>
        <begin position="215"/>
        <end position="294"/>
    </location>
</feature>
<name>A0A023B8H2_GRENI</name>
<dbReference type="InterPro" id="IPR052235">
    <property type="entry name" value="Nephronectin_domain"/>
</dbReference>
<evidence type="ECO:0000256" key="1">
    <source>
        <dbReference type="ARBA" id="ARBA00022536"/>
    </source>
</evidence>
<keyword evidence="9" id="KW-1185">Reference proteome</keyword>
<dbReference type="Pfam" id="PF07645">
    <property type="entry name" value="EGF_CA"/>
    <property type="match status" value="3"/>
</dbReference>
<dbReference type="InterPro" id="IPR000742">
    <property type="entry name" value="EGF"/>
</dbReference>
<dbReference type="SMART" id="SM00179">
    <property type="entry name" value="EGF_CA"/>
    <property type="match status" value="4"/>
</dbReference>
<sequence length="1183" mass="127707">MHSCSDVDECLESQLSGRRMCPYDSLCINTPGSYECGCPVGLLPVKRKASSGSDYSASDSDYTRSRLTTGAFDYVVCEDIDECLLQGVNACPNARSVVDGKLSQVCENVYAGHVCRCLPGLRPVYLPLADSAASPRRLSAHRTSGNRRREAPEKTTERTPNAYPERETLQITAVDLKTGTNHTLTSGHKVGEKMEMSGLGKGMSPAGVSLTQMKIELQPGDSKKSTRTDDSDMEEADNKRDLDVDGKVQILTRDGSCDQGSINSEVGPGKIEQTGQEKSEHQESELSKSSRLPSSGIRGSLLEEIFYFKSGLSGHVADSDVIETDYSYDESMESDQEGTIIMAYNDEDLESQDSDAPDWYSRDSDGGDWDRGIDHGGAIDGGYAKRERTKKDVLRSSPHFVAQRGVSTDQGGASTDQGGASTVHGEVNAAHGIEVYSSKESNYPLDQQKGYRQSDSRGGDSRGGECRGSDCRGGDYPGSGYRGSDYSYMPSYSPSHMASTGYDLRPSSQFATSERGTVKLVRRTGEGPQDPGSYEVPHQDSASRHPFGIYDSLIADGAFTYGNKTFAEEPAVPVNFAASGLIGSNLMSSGLASSGLVSTGPINSGLVNRTSGLDSSVLDQRVLGEGGSAKGGVGSMNASRPASGRGHDEMRGPVVDSRTLVGRGGGVVSAVERDGAVTGRRLSAVAKESLVKEEAVAEVFAQGMQLQERFVPRPDASVVERSQAVRRAPPALVSETGHSDVDPSAVAVQEVEGKIAKLLTEDEIHKAHLPMEEIKARYQWTRKQRERLVCVDVDECAEGSHKCPSDAACFNTYKSYECHCKDPSREFDWEQKKCVKKQVPERRLCAAQECHGPCMRSATNGYHCGCPRGYVSQHPEQWERLSKDALKLLDARSAKPSSDHPVPNYRSHPASDRAQLGGFANNGSKDSGSKDSGSKDSGSKDSGSKDSGSKDSGSKGNGSRGRVPSEPSEEEFQEAVQEAGGSCVDLDECALSGVKVCGVGCQCANTRGGFTCSCPERKVVQREPLANDFSFLKKLSEQFATHLDLRNDSQVLRSVKRNGLLPVVSAWVSTSTNPELLWVVDHIDWAKAQYLDLNSQELTPPELASLDNGTHEASQAVKAFIEYTLATLKQSYINLCLKSCSDCSKDRPCCTHNRIDCVPGVTRSSLFRVKKNECPVNTVQVIF</sequence>
<feature type="compositionally biased region" description="Basic and acidic residues" evidence="6">
    <location>
        <begin position="383"/>
        <end position="394"/>
    </location>
</feature>
<organism evidence="8 9">
    <name type="scientific">Gregarina niphandrodes</name>
    <name type="common">Septate eugregarine</name>
    <dbReference type="NCBI Taxonomy" id="110365"/>
    <lineage>
        <taxon>Eukaryota</taxon>
        <taxon>Sar</taxon>
        <taxon>Alveolata</taxon>
        <taxon>Apicomplexa</taxon>
        <taxon>Conoidasida</taxon>
        <taxon>Gregarinasina</taxon>
        <taxon>Eugregarinorida</taxon>
        <taxon>Gregarinidae</taxon>
        <taxon>Gregarina</taxon>
    </lineage>
</organism>
<feature type="compositionally biased region" description="Basic and acidic residues" evidence="6">
    <location>
        <begin position="147"/>
        <end position="157"/>
    </location>
</feature>
<evidence type="ECO:0000256" key="4">
    <source>
        <dbReference type="ARBA" id="ARBA00023157"/>
    </source>
</evidence>
<accession>A0A023B8H2</accession>
<dbReference type="GO" id="GO:0005509">
    <property type="term" value="F:calcium ion binding"/>
    <property type="evidence" value="ECO:0007669"/>
    <property type="project" value="InterPro"/>
</dbReference>
<dbReference type="GeneID" id="22912230"/>
<feature type="compositionally biased region" description="Polar residues" evidence="6">
    <location>
        <begin position="405"/>
        <end position="420"/>
    </location>
</feature>
<evidence type="ECO:0000256" key="2">
    <source>
        <dbReference type="ARBA" id="ARBA00022729"/>
    </source>
</evidence>
<dbReference type="CDD" id="cd00054">
    <property type="entry name" value="EGF_CA"/>
    <property type="match status" value="3"/>
</dbReference>
<feature type="region of interest" description="Disordered" evidence="6">
    <location>
        <begin position="522"/>
        <end position="542"/>
    </location>
</feature>
<dbReference type="PROSITE" id="PS50026">
    <property type="entry name" value="EGF_3"/>
    <property type="match status" value="1"/>
</dbReference>
<keyword evidence="1 5" id="KW-0245">EGF-like domain</keyword>
<comment type="caution">
    <text evidence="8">The sequence shown here is derived from an EMBL/GenBank/DDBJ whole genome shotgun (WGS) entry which is preliminary data.</text>
</comment>
<comment type="caution">
    <text evidence="5">Lacks conserved residue(s) required for the propagation of feature annotation.</text>
</comment>
<dbReference type="VEuPathDB" id="CryptoDB:GNI_060830"/>
<dbReference type="InterPro" id="IPR000152">
    <property type="entry name" value="EGF-type_Asp/Asn_hydroxyl_site"/>
</dbReference>
<dbReference type="AlphaFoldDB" id="A0A023B8H2"/>
<keyword evidence="4" id="KW-1015">Disulfide bond</keyword>
<evidence type="ECO:0000313" key="9">
    <source>
        <dbReference type="Proteomes" id="UP000019763"/>
    </source>
</evidence>
<dbReference type="PANTHER" id="PTHR24050:SF28">
    <property type="entry name" value="UROMODULIN-LIKE"/>
    <property type="match status" value="1"/>
</dbReference>
<feature type="region of interest" description="Disordered" evidence="6">
    <location>
        <begin position="892"/>
        <end position="971"/>
    </location>
</feature>